<evidence type="ECO:0000259" key="6">
    <source>
        <dbReference type="PROSITE" id="PS50106"/>
    </source>
</evidence>
<evidence type="ECO:0000256" key="1">
    <source>
        <dbReference type="ARBA" id="ARBA00010541"/>
    </source>
</evidence>
<dbReference type="SUPFAM" id="SSF50156">
    <property type="entry name" value="PDZ domain-like"/>
    <property type="match status" value="1"/>
</dbReference>
<sequence length="372" mass="36467">MAALLAAALASGGTYAATHDDSSGTAAASAGSTTVVKADPADFADAGTVNWSATAAKVSPSVVSITLKTSSGGDQGSGVILDTKGNIVTNHHVVADQGTLTVTLNDGRNYEATVVGTDASTDLAVIKLKNPPSGLKPITIGDDKKLVVGQPVMAVGNPLGLSGTVTTGIVSALDRPVSTQQSGGGQGDQGGSPWSQPQQSSEVVTNAIQTSAAINPGNSGGALVNGSGELIGINSSIPNAGGSSSGQAGNIGIGFAIPTTVVKLVTNQLMTKGKAQHAQLGISATTGQVKDGSATVNGAQVAQVNPGSAAQKAGIKQGDVIVALGGDHVDSSTSLVGQVRECAVGQKVTLTVVRDGKRQNITATLGADTSSS</sequence>
<gene>
    <name evidence="7" type="ORF">VV01_14890</name>
</gene>
<evidence type="ECO:0000256" key="5">
    <source>
        <dbReference type="SAM" id="SignalP"/>
    </source>
</evidence>
<dbReference type="Pfam" id="PF13365">
    <property type="entry name" value="Trypsin_2"/>
    <property type="match status" value="1"/>
</dbReference>
<feature type="domain" description="PDZ" evidence="6">
    <location>
        <begin position="264"/>
        <end position="356"/>
    </location>
</feature>
<protein>
    <recommendedName>
        <fullName evidence="6">PDZ domain-containing protein</fullName>
    </recommendedName>
</protein>
<organism evidence="7 8">
    <name type="scientific">Luteipulveratus halotolerans</name>
    <dbReference type="NCBI Taxonomy" id="1631356"/>
    <lineage>
        <taxon>Bacteria</taxon>
        <taxon>Bacillati</taxon>
        <taxon>Actinomycetota</taxon>
        <taxon>Actinomycetes</taxon>
        <taxon>Micrococcales</taxon>
        <taxon>Dermacoccaceae</taxon>
        <taxon>Luteipulveratus</taxon>
    </lineage>
</organism>
<comment type="similarity">
    <text evidence="1">Belongs to the peptidase S1C family.</text>
</comment>
<dbReference type="GO" id="GO:0006508">
    <property type="term" value="P:proteolysis"/>
    <property type="evidence" value="ECO:0007669"/>
    <property type="project" value="UniProtKB-KW"/>
</dbReference>
<accession>A0A0L6CPD4</accession>
<dbReference type="InterPro" id="IPR001478">
    <property type="entry name" value="PDZ"/>
</dbReference>
<dbReference type="PANTHER" id="PTHR43343:SF3">
    <property type="entry name" value="PROTEASE DO-LIKE 8, CHLOROPLASTIC"/>
    <property type="match status" value="1"/>
</dbReference>
<dbReference type="GO" id="GO:0004252">
    <property type="term" value="F:serine-type endopeptidase activity"/>
    <property type="evidence" value="ECO:0007669"/>
    <property type="project" value="InterPro"/>
</dbReference>
<feature type="region of interest" description="Disordered" evidence="4">
    <location>
        <begin position="176"/>
        <end position="204"/>
    </location>
</feature>
<dbReference type="InterPro" id="IPR036034">
    <property type="entry name" value="PDZ_sf"/>
</dbReference>
<dbReference type="PATRIC" id="fig|1631356.3.peg.2944"/>
<dbReference type="InterPro" id="IPR043504">
    <property type="entry name" value="Peptidase_S1_PA_chymotrypsin"/>
</dbReference>
<dbReference type="SMART" id="SM00228">
    <property type="entry name" value="PDZ"/>
    <property type="match status" value="1"/>
</dbReference>
<dbReference type="Gene3D" id="2.40.10.10">
    <property type="entry name" value="Trypsin-like serine proteases"/>
    <property type="match status" value="2"/>
</dbReference>
<dbReference type="Proteomes" id="UP000037397">
    <property type="component" value="Unassembled WGS sequence"/>
</dbReference>
<keyword evidence="2" id="KW-0645">Protease</keyword>
<evidence type="ECO:0000256" key="3">
    <source>
        <dbReference type="ARBA" id="ARBA00022801"/>
    </source>
</evidence>
<dbReference type="PROSITE" id="PS50106">
    <property type="entry name" value="PDZ"/>
    <property type="match status" value="1"/>
</dbReference>
<dbReference type="Pfam" id="PF13180">
    <property type="entry name" value="PDZ_2"/>
    <property type="match status" value="1"/>
</dbReference>
<feature type="chain" id="PRO_5039407758" description="PDZ domain-containing protein" evidence="5">
    <location>
        <begin position="17"/>
        <end position="372"/>
    </location>
</feature>
<dbReference type="AlphaFoldDB" id="A0A0L6CPD4"/>
<dbReference type="InterPro" id="IPR051201">
    <property type="entry name" value="Chloro_Bact_Ser_Proteases"/>
</dbReference>
<evidence type="ECO:0000256" key="2">
    <source>
        <dbReference type="ARBA" id="ARBA00022670"/>
    </source>
</evidence>
<comment type="caution">
    <text evidence="7">The sequence shown here is derived from an EMBL/GenBank/DDBJ whole genome shotgun (WGS) entry which is preliminary data.</text>
</comment>
<keyword evidence="5" id="KW-0732">Signal</keyword>
<evidence type="ECO:0000313" key="7">
    <source>
        <dbReference type="EMBL" id="KNX39505.1"/>
    </source>
</evidence>
<dbReference type="STRING" id="1631356.VV01_14890"/>
<feature type="signal peptide" evidence="5">
    <location>
        <begin position="1"/>
        <end position="16"/>
    </location>
</feature>
<dbReference type="PANTHER" id="PTHR43343">
    <property type="entry name" value="PEPTIDASE S12"/>
    <property type="match status" value="1"/>
</dbReference>
<keyword evidence="8" id="KW-1185">Reference proteome</keyword>
<dbReference type="Gene3D" id="2.30.42.10">
    <property type="match status" value="1"/>
</dbReference>
<dbReference type="InterPro" id="IPR001940">
    <property type="entry name" value="Peptidase_S1C"/>
</dbReference>
<reference evidence="8" key="1">
    <citation type="submission" date="2015-03" db="EMBL/GenBank/DDBJ databases">
        <title>Luteipulveratus halotolerans sp. nov., a novel actinobacterium (Dermacoccaceae) from Sarawak, Malaysia.</title>
        <authorList>
            <person name="Juboi H."/>
            <person name="Basik A."/>
            <person name="Shamsul S.S."/>
            <person name="Arnold P."/>
            <person name="Schmitt E.K."/>
            <person name="Sanglier J.-J."/>
            <person name="Yeo T."/>
        </authorList>
    </citation>
    <scope>NUCLEOTIDE SEQUENCE [LARGE SCALE GENOMIC DNA]</scope>
    <source>
        <strain evidence="8">C296001</strain>
    </source>
</reference>
<keyword evidence="3" id="KW-0378">Hydrolase</keyword>
<proteinExistence type="inferred from homology"/>
<dbReference type="SUPFAM" id="SSF50494">
    <property type="entry name" value="Trypsin-like serine proteases"/>
    <property type="match status" value="1"/>
</dbReference>
<name>A0A0L6CPD4_9MICO</name>
<dbReference type="EMBL" id="LAIR01000002">
    <property type="protein sequence ID" value="KNX39505.1"/>
    <property type="molecule type" value="Genomic_DNA"/>
</dbReference>
<dbReference type="PRINTS" id="PR00834">
    <property type="entry name" value="PROTEASES2C"/>
</dbReference>
<evidence type="ECO:0000313" key="8">
    <source>
        <dbReference type="Proteomes" id="UP000037397"/>
    </source>
</evidence>
<evidence type="ECO:0000256" key="4">
    <source>
        <dbReference type="SAM" id="MobiDB-lite"/>
    </source>
</evidence>
<feature type="compositionally biased region" description="Low complexity" evidence="4">
    <location>
        <begin position="191"/>
        <end position="201"/>
    </location>
</feature>
<dbReference type="InterPro" id="IPR009003">
    <property type="entry name" value="Peptidase_S1_PA"/>
</dbReference>